<dbReference type="EMBL" id="BKCJ010604545">
    <property type="protein sequence ID" value="GFB33460.1"/>
    <property type="molecule type" value="Genomic_DNA"/>
</dbReference>
<protein>
    <submittedName>
        <fullName evidence="2">Uncharacterized protein</fullName>
    </submittedName>
</protein>
<sequence>LDELWMLLIVVEVVCGWCEVVDVVTDCC</sequence>
<reference evidence="2" key="1">
    <citation type="journal article" date="2019" name="Sci. Rep.">
        <title>Draft genome of Tanacetum cinerariifolium, the natural source of mosquito coil.</title>
        <authorList>
            <person name="Yamashiro T."/>
            <person name="Shiraishi A."/>
            <person name="Satake H."/>
            <person name="Nakayama K."/>
        </authorList>
    </citation>
    <scope>NUCLEOTIDE SEQUENCE</scope>
</reference>
<organism evidence="2">
    <name type="scientific">Tanacetum cinerariifolium</name>
    <name type="common">Dalmatian daisy</name>
    <name type="synonym">Chrysanthemum cinerariifolium</name>
    <dbReference type="NCBI Taxonomy" id="118510"/>
    <lineage>
        <taxon>Eukaryota</taxon>
        <taxon>Viridiplantae</taxon>
        <taxon>Streptophyta</taxon>
        <taxon>Embryophyta</taxon>
        <taxon>Tracheophyta</taxon>
        <taxon>Spermatophyta</taxon>
        <taxon>Magnoliopsida</taxon>
        <taxon>eudicotyledons</taxon>
        <taxon>Gunneridae</taxon>
        <taxon>Pentapetalae</taxon>
        <taxon>asterids</taxon>
        <taxon>campanulids</taxon>
        <taxon>Asterales</taxon>
        <taxon>Asteraceae</taxon>
        <taxon>Asteroideae</taxon>
        <taxon>Anthemideae</taxon>
        <taxon>Anthemidinae</taxon>
        <taxon>Tanacetum</taxon>
    </lineage>
</organism>
<evidence type="ECO:0000313" key="2">
    <source>
        <dbReference type="EMBL" id="GFB33460.1"/>
    </source>
</evidence>
<proteinExistence type="predicted"/>
<accession>A0A699LAN7</accession>
<dbReference type="AlphaFoldDB" id="A0A699LAN7"/>
<name>A0A699LAN7_TANCI</name>
<comment type="caution">
    <text evidence="2">The sequence shown here is derived from an EMBL/GenBank/DDBJ whole genome shotgun (WGS) entry which is preliminary data.</text>
</comment>
<evidence type="ECO:0000256" key="1">
    <source>
        <dbReference type="SAM" id="SignalP"/>
    </source>
</evidence>
<gene>
    <name evidence="2" type="ORF">Tci_705431</name>
</gene>
<feature type="chain" id="PRO_5025678782" evidence="1">
    <location>
        <begin position="17"/>
        <end position="28"/>
    </location>
</feature>
<feature type="non-terminal residue" evidence="2">
    <location>
        <position position="1"/>
    </location>
</feature>
<keyword evidence="1" id="KW-0732">Signal</keyword>
<feature type="signal peptide" evidence="1">
    <location>
        <begin position="1"/>
        <end position="16"/>
    </location>
</feature>